<evidence type="ECO:0000313" key="3">
    <source>
        <dbReference type="Ensembl" id="ENSELUP00000010896.2"/>
    </source>
</evidence>
<dbReference type="CTD" id="399949"/>
<dbReference type="FunCoup" id="A0A3P8Y2K7">
    <property type="interactions" value="241"/>
</dbReference>
<reference evidence="3" key="2">
    <citation type="submission" date="2020-02" db="EMBL/GenBank/DDBJ databases">
        <title>Esox lucius (northern pike) genome, fEsoLuc1, primary haplotype.</title>
        <authorList>
            <person name="Myers G."/>
            <person name="Karagic N."/>
            <person name="Meyer A."/>
            <person name="Pippel M."/>
            <person name="Reichard M."/>
            <person name="Winkler S."/>
            <person name="Tracey A."/>
            <person name="Sims Y."/>
            <person name="Howe K."/>
            <person name="Rhie A."/>
            <person name="Formenti G."/>
            <person name="Durbin R."/>
            <person name="Fedrigo O."/>
            <person name="Jarvis E.D."/>
        </authorList>
    </citation>
    <scope>NUCLEOTIDE SEQUENCE [LARGE SCALE GENOMIC DNA]</scope>
</reference>
<evidence type="ECO:0000256" key="1">
    <source>
        <dbReference type="ARBA" id="ARBA00023451"/>
    </source>
</evidence>
<accession>A0A3P8Y2K7</accession>
<dbReference type="InterPro" id="IPR040681">
    <property type="entry name" value="HOATZ-like"/>
</dbReference>
<dbReference type="OMA" id="RYMDMAK"/>
<evidence type="ECO:0000256" key="2">
    <source>
        <dbReference type="ARBA" id="ARBA00023657"/>
    </source>
</evidence>
<dbReference type="Proteomes" id="UP000265140">
    <property type="component" value="Chromosome 7"/>
</dbReference>
<comment type="similarity">
    <text evidence="1">Belongs to the HOATZ family.</text>
</comment>
<dbReference type="Bgee" id="ENSELUG00000011334">
    <property type="expression patterns" value="Expressed in mesonephros and 4 other cell types or tissues"/>
</dbReference>
<dbReference type="AlphaFoldDB" id="A0A3P8Y2K7"/>
<dbReference type="Pfam" id="PF17664">
    <property type="entry name" value="HOATZ-like"/>
    <property type="match status" value="1"/>
</dbReference>
<evidence type="ECO:0000313" key="4">
    <source>
        <dbReference type="Proteomes" id="UP000265140"/>
    </source>
</evidence>
<dbReference type="GeneTree" id="ENSGT00940000166624"/>
<dbReference type="Ensembl" id="ENSELUT00000001380.3">
    <property type="protein sequence ID" value="ENSELUP00000010896.2"/>
    <property type="gene ID" value="ENSELUG00000011334.3"/>
</dbReference>
<reference evidence="3" key="3">
    <citation type="submission" date="2025-08" db="UniProtKB">
        <authorList>
            <consortium name="Ensembl"/>
        </authorList>
    </citation>
    <scope>IDENTIFICATION</scope>
</reference>
<dbReference type="InParanoid" id="A0A3P8Y2K7"/>
<dbReference type="RefSeq" id="XP_034148983.1">
    <property type="nucleotide sequence ID" value="XM_034293092.1"/>
</dbReference>
<keyword evidence="4" id="KW-1185">Reference proteome</keyword>
<proteinExistence type="inferred from homology"/>
<dbReference type="GO" id="GO:0060271">
    <property type="term" value="P:cilium assembly"/>
    <property type="evidence" value="ECO:0007669"/>
    <property type="project" value="InterPro"/>
</dbReference>
<organism evidence="3 4">
    <name type="scientific">Esox lucius</name>
    <name type="common">Northern pike</name>
    <dbReference type="NCBI Taxonomy" id="8010"/>
    <lineage>
        <taxon>Eukaryota</taxon>
        <taxon>Metazoa</taxon>
        <taxon>Chordata</taxon>
        <taxon>Craniata</taxon>
        <taxon>Vertebrata</taxon>
        <taxon>Euteleostomi</taxon>
        <taxon>Actinopterygii</taxon>
        <taxon>Neopterygii</taxon>
        <taxon>Teleostei</taxon>
        <taxon>Protacanthopterygii</taxon>
        <taxon>Esociformes</taxon>
        <taxon>Esocidae</taxon>
        <taxon>Esox</taxon>
    </lineage>
</organism>
<dbReference type="PANTHER" id="PTHR47231:SF1">
    <property type="entry name" value="CILIA- AND FLAGELLA-ASSOCIATED PROTEIN HOATZ"/>
    <property type="match status" value="1"/>
</dbReference>
<name>A0A3P8Y2K7_ESOLU</name>
<protein>
    <recommendedName>
        <fullName evidence="2">Cilia- and flagella-associated protein HOATZ</fullName>
    </recommendedName>
</protein>
<reference evidence="4" key="1">
    <citation type="journal article" date="2014" name="PLoS ONE">
        <title>The genome and linkage map of the northern pike (Esox lucius): conserved synteny revealed between the salmonid sister group and the Neoteleostei.</title>
        <authorList>
            <person name="Rondeau E.B."/>
            <person name="Minkley D.R."/>
            <person name="Leong J.S."/>
            <person name="Messmer A.M."/>
            <person name="Jantzen J.R."/>
            <person name="von Schalburg K.R."/>
            <person name="Lemon C."/>
            <person name="Bird N.H."/>
            <person name="Koop B.F."/>
        </authorList>
    </citation>
    <scope>NUCLEOTIDE SEQUENCE</scope>
</reference>
<dbReference type="STRING" id="8010.ENSELUP00000010896"/>
<dbReference type="GeneID" id="105005638"/>
<reference evidence="3" key="4">
    <citation type="submission" date="2025-09" db="UniProtKB">
        <authorList>
            <consortium name="Ensembl"/>
        </authorList>
    </citation>
    <scope>IDENTIFICATION</scope>
</reference>
<dbReference type="PANTHER" id="PTHR47231">
    <property type="entry name" value="UPF0722 PROTEIN C11ORF88"/>
    <property type="match status" value="1"/>
</dbReference>
<sequence>MCDSETCAGEPEKRQAEQLTLEAEFNKYFTVFDGSSPEDVSHAKQLWTSLSLLPLLESRLISADISQRLPVAKTNHESTTAVRPSSSDLRQRLQEGSHWKLRQEEKQRYMDMAKQRLEIISLLHQQRQNRIQKETVSLPYKPRHRDKSQRLVVCPPKDLETDVEEVQKLQ</sequence>